<keyword evidence="2" id="KW-0732">Signal</keyword>
<proteinExistence type="inferred from homology"/>
<evidence type="ECO:0000313" key="3">
    <source>
        <dbReference type="EMBL" id="AJR08450.1"/>
    </source>
</evidence>
<dbReference type="Gene3D" id="2.40.160.180">
    <property type="entry name" value="Carbohydrate-selective porin OprB"/>
    <property type="match status" value="1"/>
</dbReference>
<organism evidence="3 4">
    <name type="scientific">Photobacterium gaetbulicola Gung47</name>
    <dbReference type="NCBI Taxonomy" id="658445"/>
    <lineage>
        <taxon>Bacteria</taxon>
        <taxon>Pseudomonadati</taxon>
        <taxon>Pseudomonadota</taxon>
        <taxon>Gammaproteobacteria</taxon>
        <taxon>Vibrionales</taxon>
        <taxon>Vibrionaceae</taxon>
        <taxon>Photobacterium</taxon>
    </lineage>
</organism>
<dbReference type="HOGENOM" id="CLU_672140_0_0_6"/>
<reference evidence="3 4" key="1">
    <citation type="submission" date="2013-05" db="EMBL/GenBank/DDBJ databases">
        <title>Complete genome sequence of the lipase-producing bacterium Photobacterium gaetbulicola Gung47.</title>
        <authorList>
            <person name="Kim Y.-O."/>
        </authorList>
    </citation>
    <scope>NUCLEOTIDE SEQUENCE [LARGE SCALE GENOMIC DNA]</scope>
    <source>
        <strain evidence="3 4">Gung47</strain>
    </source>
</reference>
<protein>
    <submittedName>
        <fullName evidence="3">Carbohydrate-selective porin OprB</fullName>
    </submittedName>
</protein>
<dbReference type="GO" id="GO:0015288">
    <property type="term" value="F:porin activity"/>
    <property type="evidence" value="ECO:0007669"/>
    <property type="project" value="InterPro"/>
</dbReference>
<dbReference type="KEGG" id="pgb:H744_2c1784"/>
<name>A0A0C5WZG8_9GAMM</name>
<dbReference type="AlphaFoldDB" id="A0A0C5WZG8"/>
<dbReference type="GO" id="GO:0008643">
    <property type="term" value="P:carbohydrate transport"/>
    <property type="evidence" value="ECO:0007669"/>
    <property type="project" value="InterPro"/>
</dbReference>
<evidence type="ECO:0000256" key="2">
    <source>
        <dbReference type="RuleBase" id="RU363072"/>
    </source>
</evidence>
<dbReference type="PATRIC" id="fig|658445.3.peg.3703"/>
<feature type="signal peptide" evidence="2">
    <location>
        <begin position="1"/>
        <end position="23"/>
    </location>
</feature>
<dbReference type="Proteomes" id="UP000032303">
    <property type="component" value="Chromosome 2"/>
</dbReference>
<dbReference type="EMBL" id="CP005974">
    <property type="protein sequence ID" value="AJR08450.1"/>
    <property type="molecule type" value="Genomic_DNA"/>
</dbReference>
<dbReference type="STRING" id="658445.H744_2c1784"/>
<dbReference type="InterPro" id="IPR007049">
    <property type="entry name" value="Carb-sel_porin_OprB"/>
</dbReference>
<evidence type="ECO:0000256" key="1">
    <source>
        <dbReference type="ARBA" id="ARBA00008769"/>
    </source>
</evidence>
<dbReference type="GO" id="GO:0016020">
    <property type="term" value="C:membrane"/>
    <property type="evidence" value="ECO:0007669"/>
    <property type="project" value="InterPro"/>
</dbReference>
<sequence>MNMWFLTLSIVILSLSVMGKTFAANFGGPDTVGNTIANQKTQRLTWREQLTASGVTFGLDYNVMGLTSPNGAQGNTVDSASGVLRFYGQWDLVGRNSTNTGGLVWKIEHRHAFTDYAPKQYAFLSDLNGKEGLGYIGMIQPAYSDQGGRMTNFHWKQRFNSDKTSLIVGFQDVTDYVDAYALASPWTGFYNLAFQTGSGAIGLPDDGLLALSVGHMIIENYYLIAGVADANGRSDINDIFDGFDSFFNDNDYFTTLELGWTVSQEQIYTDNIHLTYWHIDATFNDDGSVRHSAKGSQGLNYSLSYFTTPQIMPFLRGGFSFQGDAALYETSISVGFGYFGLGSDNNNLGVALNWSQANEESWGTDDSQTVLEVYYNMQFGDYFQVTPDFQWINGPILSRESNTYVFGLRGRLFI</sequence>
<gene>
    <name evidence="3" type="ORF">H744_2c1784</name>
</gene>
<dbReference type="Pfam" id="PF04966">
    <property type="entry name" value="OprB"/>
    <property type="match status" value="1"/>
</dbReference>
<accession>A0A0C5WZG8</accession>
<dbReference type="InterPro" id="IPR038673">
    <property type="entry name" value="OprB_sf"/>
</dbReference>
<evidence type="ECO:0000313" key="4">
    <source>
        <dbReference type="Proteomes" id="UP000032303"/>
    </source>
</evidence>
<keyword evidence="4" id="KW-1185">Reference proteome</keyword>
<comment type="similarity">
    <text evidence="1 2">Belongs to the OprB family.</text>
</comment>
<feature type="chain" id="PRO_5007227789" evidence="2">
    <location>
        <begin position="24"/>
        <end position="414"/>
    </location>
</feature>